<dbReference type="InterPro" id="IPR011990">
    <property type="entry name" value="TPR-like_helical_dom_sf"/>
</dbReference>
<dbReference type="EMBL" id="KL250570">
    <property type="protein sequence ID" value="KGB33814.1"/>
    <property type="molecule type" value="Genomic_DNA"/>
</dbReference>
<dbReference type="InterPro" id="IPR042621">
    <property type="entry name" value="TTC23/TTC23L"/>
</dbReference>
<sequence length="523" mass="61767">MQKNVNILQTPNEQLTKNESMINESILNCLNKDNSIFQMLCKCIAFSRMIYEIDDWHHAQYQCCFGYFYINWKGEKYALQAESHAENSMKLISLYLNSTSQQMNQQNSDDHANLLILCIVLLNYYTLAKSKIILKKTKDAFSSIRQAEKALNKVEQLIDSIEKSKNSLENIDNYEDNSKQFDRYLENYYQQWNHCTLIRLDKKFYPNLQNLKVCIYCLYGKIAFECEKYVVSFDQYMQALKFIEKTYGPESKEVISVYHALAHIEYQSSEDDMRKSIDYFKKAYEISNKIYYKEESFSSMVDLIRSVYLLCTVYMKLSLNLDDTEHLLGEMLQMLNTYNEKNNQNSIEYHVDNNSNESVDLMRIKTSSLDNDNHHIKCLTDQCLNSIYEYSDEYFVNLICSLRSLLIKIYIKSSRFQPWFKIVESSEYMVRQEALKLLEENLNIQEDTFGMYNAQVIKTYKLILSINMVQENFSEAFNQAEMCLDLEQFTFGANSKQAKRTKDILNALSSLNFSRNHHFVLHE</sequence>
<gene>
    <name evidence="1" type="ORF">MS3_01998</name>
</gene>
<protein>
    <submittedName>
        <fullName evidence="1">Uncharacterized protein</fullName>
    </submittedName>
</protein>
<dbReference type="PANTHER" id="PTHR14485:SF2">
    <property type="entry name" value="FUNGAL STAND N-TERMINAL GOODBYE DOMAIN-CONTAINING PROTEIN"/>
    <property type="match status" value="1"/>
</dbReference>
<reference evidence="1" key="1">
    <citation type="journal article" date="2012" name="Nat. Genet.">
        <title>Whole-genome sequence of Schistosoma haematobium.</title>
        <authorList>
            <person name="Young N.D."/>
            <person name="Jex A.R."/>
            <person name="Li B."/>
            <person name="Liu S."/>
            <person name="Yang L."/>
            <person name="Xiong Z."/>
            <person name="Li Y."/>
            <person name="Cantacessi C."/>
            <person name="Hall R.S."/>
            <person name="Xu X."/>
            <person name="Chen F."/>
            <person name="Wu X."/>
            <person name="Zerlotini A."/>
            <person name="Oliveira G."/>
            <person name="Hofmann A."/>
            <person name="Zhang G."/>
            <person name="Fang X."/>
            <person name="Kang Y."/>
            <person name="Campbell B.E."/>
            <person name="Loukas A."/>
            <person name="Ranganathan S."/>
            <person name="Rollinson D."/>
            <person name="Rinaldi G."/>
            <person name="Brindley P.J."/>
            <person name="Yang H."/>
            <person name="Wang J."/>
            <person name="Wang J."/>
            <person name="Gasser R.B."/>
        </authorList>
    </citation>
    <scope>NUCLEOTIDE SEQUENCE [LARGE SCALE GENOMIC DNA]</scope>
</reference>
<name>A0A094ZLK4_SCHHA</name>
<dbReference type="Gene3D" id="1.25.40.10">
    <property type="entry name" value="Tetratricopeptide repeat domain"/>
    <property type="match status" value="2"/>
</dbReference>
<dbReference type="AlphaFoldDB" id="A0A094ZLK4"/>
<organism evidence="1">
    <name type="scientific">Schistosoma haematobium</name>
    <name type="common">Blood fluke</name>
    <dbReference type="NCBI Taxonomy" id="6185"/>
    <lineage>
        <taxon>Eukaryota</taxon>
        <taxon>Metazoa</taxon>
        <taxon>Spiralia</taxon>
        <taxon>Lophotrochozoa</taxon>
        <taxon>Platyhelminthes</taxon>
        <taxon>Trematoda</taxon>
        <taxon>Digenea</taxon>
        <taxon>Strigeidida</taxon>
        <taxon>Schistosomatoidea</taxon>
        <taxon>Schistosomatidae</taxon>
        <taxon>Schistosoma</taxon>
    </lineage>
</organism>
<dbReference type="PANTHER" id="PTHR14485">
    <property type="entry name" value="TETRATRICOPEPTIDE REPEAT PROTEIN 23"/>
    <property type="match status" value="1"/>
</dbReference>
<evidence type="ECO:0000313" key="1">
    <source>
        <dbReference type="EMBL" id="KGB33814.1"/>
    </source>
</evidence>
<proteinExistence type="predicted"/>
<accession>A0A094ZLK4</accession>